<reference evidence="3" key="1">
    <citation type="journal article" date="2019" name="Int. J. Syst. Evol. Microbiol.">
        <title>The Global Catalogue of Microorganisms (GCM) 10K type strain sequencing project: providing services to taxonomists for standard genome sequencing and annotation.</title>
        <authorList>
            <consortium name="The Broad Institute Genomics Platform"/>
            <consortium name="The Broad Institute Genome Sequencing Center for Infectious Disease"/>
            <person name="Wu L."/>
            <person name="Ma J."/>
        </authorList>
    </citation>
    <scope>NUCLEOTIDE SEQUENCE [LARGE SCALE GENOMIC DNA]</scope>
    <source>
        <strain evidence="3">CGMCC 1.10698</strain>
    </source>
</reference>
<comment type="caution">
    <text evidence="2">The sequence shown here is derived from an EMBL/GenBank/DDBJ whole genome shotgun (WGS) entry which is preliminary data.</text>
</comment>
<evidence type="ECO:0000313" key="3">
    <source>
        <dbReference type="Proteomes" id="UP001595773"/>
    </source>
</evidence>
<feature type="coiled-coil region" evidence="1">
    <location>
        <begin position="43"/>
        <end position="70"/>
    </location>
</feature>
<proteinExistence type="predicted"/>
<dbReference type="RefSeq" id="WP_230068232.1">
    <property type="nucleotide sequence ID" value="NZ_BAABLL010000017.1"/>
</dbReference>
<evidence type="ECO:0000256" key="1">
    <source>
        <dbReference type="SAM" id="Coils"/>
    </source>
</evidence>
<accession>A0ABV8R303</accession>
<gene>
    <name evidence="2" type="ORF">ACFOW9_12040</name>
</gene>
<dbReference type="EMBL" id="JBHSCQ010000019">
    <property type="protein sequence ID" value="MFC4266333.1"/>
    <property type="molecule type" value="Genomic_DNA"/>
</dbReference>
<protein>
    <submittedName>
        <fullName evidence="2">Uncharacterized protein</fullName>
    </submittedName>
</protein>
<organism evidence="2 3">
    <name type="scientific">Arthrobacter cryoconiti</name>
    <dbReference type="NCBI Taxonomy" id="748907"/>
    <lineage>
        <taxon>Bacteria</taxon>
        <taxon>Bacillati</taxon>
        <taxon>Actinomycetota</taxon>
        <taxon>Actinomycetes</taxon>
        <taxon>Micrococcales</taxon>
        <taxon>Micrococcaceae</taxon>
        <taxon>Arthrobacter</taxon>
    </lineage>
</organism>
<name>A0ABV8R303_9MICC</name>
<sequence>MPRFSNVHYQSLDAVEALSKLTREINKLRRSGKPTRNEYPINIHNIKRCLEGLQASLESLREEQSTLSYESGTVALEPLTAASQHLAAAIASLPAEMPLLNADEDS</sequence>
<keyword evidence="3" id="KW-1185">Reference proteome</keyword>
<dbReference type="Proteomes" id="UP001595773">
    <property type="component" value="Unassembled WGS sequence"/>
</dbReference>
<keyword evidence="1" id="KW-0175">Coiled coil</keyword>
<evidence type="ECO:0000313" key="2">
    <source>
        <dbReference type="EMBL" id="MFC4266333.1"/>
    </source>
</evidence>